<dbReference type="STRING" id="390241.SAMN04488023_1257"/>
<sequence length="3276" mass="328033">MKRFFTKVAFTFSVIVLFLALAPAYAQYTKSQLHVQGLYTALAKDASGNVYVTKASSPGVYHVVKYANGAGTPTTIYSNLTSQPGEYPWGLAVASNGDVYISTDFTSSGGAIIRLNAASAYSATTVQTGRFFTALAMDATNNLYAIEYNNTNSDFAVVKYTDPSTANSNSKTMIYHGIVSGSGLSYATGLAVATNGDVFVSKSFNVDGGSAQTGGITKLTAPGYTASQVATGTYTTSIAVDDFGNLYASENAGTGYKLYKYTGATGTPTVFYTPLTASHPFYPYGVAFIGTTGYIADGDNGSGGELIKLTPTDGTAPTTPTGLVANAGSSQNTLNWTANTTPDLLGYKVYGGTTSPPSTLLAAIPAGTTSYTHTGLVNGTPYFYSISAEDIYFNESAKTGIVTATPIPPAITSATYDASTGALAVTGTSFPALAGATNDIVTTKFTITGEGGASYLLTSANVEITSSTLFTINLNAADRNAVELMLNKNGNSSTGGTTYNLAAAEDWAAGENPASVIADASNAITVSNVAVPTITNATYNASTGVLVVTGTGFVSSSGATNDIVANKFTLTGEGTYALTNTANVEVASTTSFTLTLSATDRTAVNQLVNKNGTSSTGGTTYNLAAAEDWAAGANAAVNVADLTGNGITASNVAVPAITSATYDASTGIVAVTGTNFLSLTGATNDIVANKFTVTGEGGSTYTLTNTANVEISSATAFSLTLSPADKAAVDQIVNKNGTSSTGGTTYNLAAADDWNAGADGALNIADAAGNGITASNIAIPAITSATYNANTGVLAVTGTGFLKLNGATNDIVANKFTLTGDGGSTYTLSNTSNVEITSGTLFSLTLSAADRAAVNLIANKSGTSSTGGTTYNLAAADDWAAGADAAVAVADLTGNGITVSNVAIPAITSATYNVSTGAFVVTGTNFLSLFGPSNDIVTNKFTVTGEGGTTYTLTNLTNVEVASATAFTLNLSVADKAAIDQIFNKNGSSSTGGTTYNLAAAEDWAAGADAAVTVEDLTGNGITVSNVAVPTITAATYNATTGVLDVTGTGFLKASGASNDIVANKLTFKGQGAATYILTNSPNVEITNGTSFSITVSATDRNALAVLMSKDGLSALDATVYNLAAAEDWNAGADAALAIADATNPITVSGAKSRNADLASLTTSAGTFTPAFAAGTNSYSINVPFTTTTATVTATRAESHATLTSSLGAGTFTVLTDGVASAAYTLNDGAATLINVKVTAEEPTVSKTYTLTVNKQVAASVGDLVWLDYDQDGSKDAGEPGVSGVTVTLTGNDIFGNAINLSTTTNATGNYSFGSLNPSSAYKITISGYPARYTTTYDFDGVGTVGATFALASGQDRTDIDFGVYDPHYANADLSALSTTAGLTPVFAAGATTYTASVLTATSTVKLTATALAAGSTLQINANGAGFVPLTSGVETADLALNFGNNTFDVKVVAQNGTTTKTYTITVNRPNASQTITFASTASTTYGTADFDPGATSATSATNGITYTSNNLAVATIVAGKIHIVSAGSAVITAKQAASTGYNAATDVTQTLTVNAKDITGNFTADNKIYNGNNSASILTRTLTGVVTGDELTVTLTGGTATFDNANVATGKTVTSAGMTLAGTKAANYTLTSVNTTTANITAKDLAGNITASNKVYDGNNTANILTRTLTGVVTGEEADVTLTGGTATFADALVGTGKTVTGTGLALTGTKAANYNLTGVGTATANITGLALTGNFTADNKVYDGNTTATVLTRTLTGVLPADVADVTLNGGTASFATADAATGKTVTAAGMTLGGAKASNYTLSSVATTTANITGLALTGSFTADNKAYDGTNTATILTRTLTGVLPADVADVTLSGGTAVFGGVNTGNGKEVTSTGMILTGAKAGNYTLFAVNNATANITPKDITGTFTAANKTYDGNTTASILTRGLTGVLAGDVADVSSTGGTATFATATVGTGKMVTATGLGLTGLKADNYNLTSVAGTTANITGLALTGNFTAGNKVYDGNTTATILTRTLSGVLPADAADVTLNGGTASFATADAATGKTVTATGMTLGGAKAGNYTLSSIATATANITGLALTGSFTVDNKVYDGTNAATILTRTLTGVLPADVADVTLSGGTAVFGGINTGNGKEVSSTGMVLTGAKAGNYTLFAVNNTAANITAKDITGTFTVANKAYDGNTTASILTRSLIGVVAGDVADVTLTGGTATFVSATVGTGKIVTSTGMIITGAKVENYNLTGVATTTANITGLALTANFTAANKVYDGNNTATILTRTLTGVLPADVADVTINGGTATFADADRGTGKTVTATGLTLAGARAANYSLSVVNTTTADISAKDITAGFTADNKVYDGNATAAILIRTLTGVLVPDLADVTVNGGTATFNNENVGTAKAVNASGLVLAGAKAANYNISTVNATTANITAKNINGNFTADNKVYDGNTTATVLTRTLTGVLTADAAAVNLTGGTAAFATATVGTGKTVTAAGMSITGARASNYSLTGVANTTANITGLSITGNITASNKVYDGNNTATISGRTLTGVLTADVADVTLTGGTATFADANKGTNKTVTPTGLVLSGAKAANYTLASVANSTADITAKDISGAFTADNKAYDGNTTASILTRTLTGVLTADVADVTLTGGTATFADANIGTGKTVTSAGMTLTGSKSANYNLTGVTTTTANIGVRNITGVFTASNKVYDGNTTATVLTRSLTGVLTADVADVNLTGGTASFADANVATGKTVTAAGMTITGAKAANYSLTSVATATASITAKTVNGSITASNKVYDGNTTAAISGRSLTGVLTADVADVTLTGGTATFADKNVGTAKVVTGAGLALSGAKAANYTLASLATTTANITVKPITVTADAKTKVYGEADPALTYTLSTGALATGDNVTGALSRATGEGVGTYAIAQNTLTAGTNYSITYVPANLQINRKALVITADNKNRNFGEANPALTASYSGFVGTETAAVLTSPVVLSTTATITSTAGNYPITASGAAAANYSITYVAGTLTVNPTTQTITFAALPSKLDTDGTFTLTATASSGLPVTYTSSNPAVARIINGNQVEILRAGVINITASQAGNADYQAATPVVQSFTVIENPPPVINISSNKGNSISKGEIATLTATGAVTYQWSNANGIISGQNTATLTVRPSQNTTYTVTGFNQYGRSSTKTFTLEVRADFQVLNIMNVLTPNGDGKNDTWKVENIDMYPNNTVKVFDRSGKSVFEMKGYDNSWGGTYRGSVLPEGTYFFIIDFGQGIGVRKGYITIVGQQ</sequence>
<dbReference type="Gene3D" id="2.60.40.10">
    <property type="entry name" value="Immunoglobulins"/>
    <property type="match status" value="2"/>
</dbReference>
<dbReference type="Pfam" id="PF17210">
    <property type="entry name" value="SdrD_B"/>
    <property type="match status" value="1"/>
</dbReference>
<feature type="signal peptide" evidence="4">
    <location>
        <begin position="1"/>
        <end position="26"/>
    </location>
</feature>
<dbReference type="InterPro" id="IPR026341">
    <property type="entry name" value="T9SS_type_B"/>
</dbReference>
<dbReference type="Pfam" id="PF18657">
    <property type="entry name" value="YDG"/>
    <property type="match status" value="15"/>
</dbReference>
<gene>
    <name evidence="6" type="ORF">SAMN04488023_1257</name>
</gene>
<evidence type="ECO:0000256" key="3">
    <source>
        <dbReference type="ARBA" id="ARBA00022729"/>
    </source>
</evidence>
<dbReference type="OrthoDB" id="355609at2"/>
<dbReference type="InterPro" id="IPR036116">
    <property type="entry name" value="FN3_sf"/>
</dbReference>
<dbReference type="SUPFAM" id="SSF49265">
    <property type="entry name" value="Fibronectin type III"/>
    <property type="match status" value="1"/>
</dbReference>
<dbReference type="PROSITE" id="PS50853">
    <property type="entry name" value="FN3"/>
    <property type="match status" value="1"/>
</dbReference>
<feature type="domain" description="Fibronectin type-III" evidence="5">
    <location>
        <begin position="316"/>
        <end position="410"/>
    </location>
</feature>
<dbReference type="InterPro" id="IPR041248">
    <property type="entry name" value="YDG"/>
</dbReference>
<evidence type="ECO:0000256" key="2">
    <source>
        <dbReference type="ARBA" id="ARBA00022525"/>
    </source>
</evidence>
<name>A0A1H9TWC6_9SPHI</name>
<evidence type="ECO:0000256" key="1">
    <source>
        <dbReference type="ARBA" id="ARBA00004613"/>
    </source>
</evidence>
<keyword evidence="7" id="KW-1185">Reference proteome</keyword>
<dbReference type="Pfam" id="PF13585">
    <property type="entry name" value="CHU_C"/>
    <property type="match status" value="1"/>
</dbReference>
<dbReference type="Pfam" id="PF18676">
    <property type="entry name" value="MBG_2"/>
    <property type="match status" value="2"/>
</dbReference>
<accession>A0A1H9TWC6</accession>
<evidence type="ECO:0000256" key="4">
    <source>
        <dbReference type="SAM" id="SignalP"/>
    </source>
</evidence>
<dbReference type="InterPro" id="IPR033764">
    <property type="entry name" value="Sdr_B"/>
</dbReference>
<keyword evidence="3 4" id="KW-0732">Signal</keyword>
<dbReference type="RefSeq" id="WP_090886619.1">
    <property type="nucleotide sequence ID" value="NZ_FOGG01000025.1"/>
</dbReference>
<dbReference type="GO" id="GO:0005576">
    <property type="term" value="C:extracellular region"/>
    <property type="evidence" value="ECO:0007669"/>
    <property type="project" value="UniProtKB-SubCell"/>
</dbReference>
<dbReference type="InterPro" id="IPR025883">
    <property type="entry name" value="Cadherin-like_domain"/>
</dbReference>
<feature type="chain" id="PRO_5011463487" evidence="4">
    <location>
        <begin position="27"/>
        <end position="3276"/>
    </location>
</feature>
<comment type="subcellular location">
    <subcellularLocation>
        <location evidence="1">Secreted</location>
    </subcellularLocation>
</comment>
<dbReference type="NCBIfam" id="TIGR04131">
    <property type="entry name" value="Bac_Flav_CTERM"/>
    <property type="match status" value="1"/>
</dbReference>
<organism evidence="6 7">
    <name type="scientific">Pedobacter rhizosphaerae</name>
    <dbReference type="NCBI Taxonomy" id="390241"/>
    <lineage>
        <taxon>Bacteria</taxon>
        <taxon>Pseudomonadati</taxon>
        <taxon>Bacteroidota</taxon>
        <taxon>Sphingobacteriia</taxon>
        <taxon>Sphingobacteriales</taxon>
        <taxon>Sphingobacteriaceae</taxon>
        <taxon>Pedobacter</taxon>
    </lineage>
</organism>
<dbReference type="EMBL" id="FOGG01000025">
    <property type="protein sequence ID" value="SES01217.1"/>
    <property type="molecule type" value="Genomic_DNA"/>
</dbReference>
<evidence type="ECO:0000313" key="6">
    <source>
        <dbReference type="EMBL" id="SES01217.1"/>
    </source>
</evidence>
<protein>
    <submittedName>
        <fullName evidence="6">Gliding motility-associated C-terminal domain-containing protein</fullName>
    </submittedName>
</protein>
<reference evidence="6 7" key="1">
    <citation type="submission" date="2016-10" db="EMBL/GenBank/DDBJ databases">
        <authorList>
            <person name="de Groot N.N."/>
        </authorList>
    </citation>
    <scope>NUCLEOTIDE SEQUENCE [LARGE SCALE GENOMIC DNA]</scope>
    <source>
        <strain evidence="6 7">DSM 18610</strain>
    </source>
</reference>
<dbReference type="Pfam" id="PF12733">
    <property type="entry name" value="Cadherin-like"/>
    <property type="match status" value="2"/>
</dbReference>
<keyword evidence="2" id="KW-0964">Secreted</keyword>
<evidence type="ECO:0000313" key="7">
    <source>
        <dbReference type="Proteomes" id="UP000199572"/>
    </source>
</evidence>
<dbReference type="InterPro" id="IPR013783">
    <property type="entry name" value="Ig-like_fold"/>
</dbReference>
<dbReference type="InterPro" id="IPR003961">
    <property type="entry name" value="FN3_dom"/>
</dbReference>
<evidence type="ECO:0000259" key="5">
    <source>
        <dbReference type="PROSITE" id="PS50853"/>
    </source>
</evidence>
<proteinExistence type="predicted"/>
<dbReference type="Proteomes" id="UP000199572">
    <property type="component" value="Unassembled WGS sequence"/>
</dbReference>
<dbReference type="SUPFAM" id="SSF63829">
    <property type="entry name" value="Calcium-dependent phosphotriesterase"/>
    <property type="match status" value="1"/>
</dbReference>
<dbReference type="InterPro" id="IPR041286">
    <property type="entry name" value="MBG_2"/>
</dbReference>
<dbReference type="Gene3D" id="3.30.160.710">
    <property type="match status" value="1"/>
</dbReference>
<dbReference type="CDD" id="cd00063">
    <property type="entry name" value="FN3"/>
    <property type="match status" value="1"/>
</dbReference>
<dbReference type="SUPFAM" id="SSF117074">
    <property type="entry name" value="Hypothetical protein PA1324"/>
    <property type="match status" value="1"/>
</dbReference>